<comment type="caution">
    <text evidence="6">The sequence shown here is derived from an EMBL/GenBank/DDBJ whole genome shotgun (WGS) entry which is preliminary data.</text>
</comment>
<protein>
    <submittedName>
        <fullName evidence="6">Uncharacterized protein</fullName>
    </submittedName>
</protein>
<evidence type="ECO:0000256" key="3">
    <source>
        <dbReference type="SAM" id="MobiDB-lite"/>
    </source>
</evidence>
<dbReference type="InterPro" id="IPR008144">
    <property type="entry name" value="Guanylate_kin-like_dom"/>
</dbReference>
<dbReference type="GO" id="GO:0016020">
    <property type="term" value="C:membrane"/>
    <property type="evidence" value="ECO:0007669"/>
    <property type="project" value="UniProtKB-SubCell"/>
</dbReference>
<dbReference type="PANTHER" id="PTHR10316">
    <property type="entry name" value="MEMBRANE ASSOCIATED GUANYLATE KINASE-RELATED"/>
    <property type="match status" value="1"/>
</dbReference>
<dbReference type="AlphaFoldDB" id="A0A6A4SVF5"/>
<reference evidence="6 7" key="1">
    <citation type="submission" date="2019-06" db="EMBL/GenBank/DDBJ databases">
        <title>Draft genomes of female and male turbot (Scophthalmus maximus).</title>
        <authorList>
            <person name="Xu H."/>
            <person name="Xu X.-W."/>
            <person name="Shao C."/>
            <person name="Chen S."/>
        </authorList>
    </citation>
    <scope>NUCLEOTIDE SEQUENCE [LARGE SCALE GENOMIC DNA]</scope>
    <source>
        <strain evidence="6">Ysfricsl-2016a</strain>
        <tissue evidence="6">Blood</tissue>
    </source>
</reference>
<dbReference type="SMART" id="SM00228">
    <property type="entry name" value="PDZ"/>
    <property type="match status" value="4"/>
</dbReference>
<dbReference type="SUPFAM" id="SSF52540">
    <property type="entry name" value="P-loop containing nucleoside triphosphate hydrolases"/>
    <property type="match status" value="1"/>
</dbReference>
<sequence>MSKATVKKLHWRSKVQESFVPLGGGSGELGLAVGGGADYGEFPFVTAAPGGGATVGDIILEIGGTPVLGMTLGDVRGVLNSCPHPIRIKTVSPGSSLCKDLRLYLSKCFTPGSMDSQLQQLIRENLYLRAVPCTTRQPRDGEISGVDYNFVSIEEFFSLEESGALLESGKFKGNYYGTPRPVHIGPESPPITYQEHRNLLRNFRTRSKSLSNLEKAVEEADNSEEDSGLSVPEFTEQPGQLRGYSIHTRLSKGPRGFGFNIVGGSRPREFLQVYSVTPGGPPALNTADILVYINDSCVLGRSHKEVVEMLKSVPMGQSVDVVLRRGYPMLYNPDGCPKQSLETVQRVLQGHTRQGDVVLLVSRGGPVSSPAVTPNLYKPLPSPQSVITPSSSHPRTLADLPSPSTGALVGGVPPLSQAGLTLESPQEGHLPAPGTPQGAPPAQTPNGPPASALIQSTSFLDSVPVTLTLEPRDLLGVQESAGGPPSNRGGGALGAVAKDGRGEVKTMEVELRRRQGEGFGFVIASQEVSNGAPSQMSHRFVTVRRGSPAARSGQIQPGDQLEAVEARPVAGLTHRDLAQILRRAGNTLRLSITPRLQSSPLSEGAELDIDSRLMKGSRRRSKVSDQLVEINGDSTSGMTHSQAVEQIRRGGHRIHLVLKKGNGYVPDYDDSSSS</sequence>
<name>A0A6A4SVF5_SCOMX</name>
<accession>A0A6A4SVF5</accession>
<feature type="domain" description="PDZ" evidence="5">
    <location>
        <begin position="508"/>
        <end position="596"/>
    </location>
</feature>
<dbReference type="InterPro" id="IPR036034">
    <property type="entry name" value="PDZ_sf"/>
</dbReference>
<dbReference type="InterPro" id="IPR027417">
    <property type="entry name" value="P-loop_NTPase"/>
</dbReference>
<dbReference type="GO" id="GO:0005737">
    <property type="term" value="C:cytoplasm"/>
    <property type="evidence" value="ECO:0007669"/>
    <property type="project" value="TreeGrafter"/>
</dbReference>
<dbReference type="Gene3D" id="2.30.42.10">
    <property type="match status" value="4"/>
</dbReference>
<dbReference type="InterPro" id="IPR001478">
    <property type="entry name" value="PDZ"/>
</dbReference>
<dbReference type="GO" id="GO:0005911">
    <property type="term" value="C:cell-cell junction"/>
    <property type="evidence" value="ECO:0007669"/>
    <property type="project" value="TreeGrafter"/>
</dbReference>
<feature type="region of interest" description="Disordered" evidence="3">
    <location>
        <begin position="370"/>
        <end position="453"/>
    </location>
</feature>
<dbReference type="FunFam" id="2.30.42.10:FF:000288">
    <property type="entry name" value="MAGI family member, X-linked a"/>
    <property type="match status" value="1"/>
</dbReference>
<dbReference type="PANTHER" id="PTHR10316:SF41">
    <property type="entry name" value="MAGI FAMILY MEMBER, X-LINKED A-RELATED"/>
    <property type="match status" value="1"/>
</dbReference>
<evidence type="ECO:0000259" key="5">
    <source>
        <dbReference type="PROSITE" id="PS50106"/>
    </source>
</evidence>
<dbReference type="SMART" id="SM00072">
    <property type="entry name" value="GuKc"/>
    <property type="match status" value="1"/>
</dbReference>
<dbReference type="PROSITE" id="PS00856">
    <property type="entry name" value="GUANYLATE_KINASE_1"/>
    <property type="match status" value="1"/>
</dbReference>
<feature type="compositionally biased region" description="Pro residues" evidence="3">
    <location>
        <begin position="438"/>
        <end position="448"/>
    </location>
</feature>
<evidence type="ECO:0000256" key="2">
    <source>
        <dbReference type="ARBA" id="ARBA00023136"/>
    </source>
</evidence>
<dbReference type="Gene3D" id="3.30.63.10">
    <property type="entry name" value="Guanylate Kinase phosphate binding domain"/>
    <property type="match status" value="1"/>
</dbReference>
<dbReference type="Proteomes" id="UP000438429">
    <property type="component" value="Unassembled WGS sequence"/>
</dbReference>
<dbReference type="InterPro" id="IPR020590">
    <property type="entry name" value="Guanylate_kinase_CS"/>
</dbReference>
<feature type="domain" description="PDZ" evidence="5">
    <location>
        <begin position="247"/>
        <end position="325"/>
    </location>
</feature>
<dbReference type="FunFam" id="3.30.63.10:FF:000003">
    <property type="entry name" value="Membrane-associated guanylate kinase, WW and PDZ domain-containing protein 3 isoform 1"/>
    <property type="match status" value="1"/>
</dbReference>
<evidence type="ECO:0000313" key="6">
    <source>
        <dbReference type="EMBL" id="KAF0036078.1"/>
    </source>
</evidence>
<proteinExistence type="predicted"/>
<dbReference type="SUPFAM" id="SSF50156">
    <property type="entry name" value="PDZ domain-like"/>
    <property type="match status" value="4"/>
</dbReference>
<feature type="compositionally biased region" description="Polar residues" evidence="3">
    <location>
        <begin position="383"/>
        <end position="394"/>
    </location>
</feature>
<feature type="domain" description="PDZ" evidence="5">
    <location>
        <begin position="622"/>
        <end position="662"/>
    </location>
</feature>
<dbReference type="Pfam" id="PF00595">
    <property type="entry name" value="PDZ"/>
    <property type="match status" value="2"/>
</dbReference>
<evidence type="ECO:0000313" key="7">
    <source>
        <dbReference type="Proteomes" id="UP000438429"/>
    </source>
</evidence>
<dbReference type="EMBL" id="VEVO01000010">
    <property type="protein sequence ID" value="KAF0036078.1"/>
    <property type="molecule type" value="Genomic_DNA"/>
</dbReference>
<dbReference type="PROSITE" id="PS50052">
    <property type="entry name" value="GUANYLATE_KINASE_2"/>
    <property type="match status" value="1"/>
</dbReference>
<comment type="subcellular location">
    <subcellularLocation>
        <location evidence="1">Membrane</location>
        <topology evidence="1">Peripheral membrane protein</topology>
    </subcellularLocation>
</comment>
<dbReference type="FunFam" id="2.30.42.10:FF:000260">
    <property type="entry name" value="membrane-associated guanylate kinase, WW and PDZ domain-containing protein 1-like isoform X3"/>
    <property type="match status" value="1"/>
</dbReference>
<dbReference type="InterPro" id="IPR008145">
    <property type="entry name" value="GK/Ca_channel_bsu"/>
</dbReference>
<feature type="domain" description="PDZ" evidence="5">
    <location>
        <begin position="26"/>
        <end position="94"/>
    </location>
</feature>
<dbReference type="Pfam" id="PF00625">
    <property type="entry name" value="Guanylate_kin"/>
    <property type="match status" value="1"/>
</dbReference>
<feature type="region of interest" description="Disordered" evidence="3">
    <location>
        <begin position="476"/>
        <end position="496"/>
    </location>
</feature>
<keyword evidence="2" id="KW-0472">Membrane</keyword>
<evidence type="ECO:0000259" key="4">
    <source>
        <dbReference type="PROSITE" id="PS50052"/>
    </source>
</evidence>
<organism evidence="6 7">
    <name type="scientific">Scophthalmus maximus</name>
    <name type="common">Turbot</name>
    <name type="synonym">Psetta maxima</name>
    <dbReference type="NCBI Taxonomy" id="52904"/>
    <lineage>
        <taxon>Eukaryota</taxon>
        <taxon>Metazoa</taxon>
        <taxon>Chordata</taxon>
        <taxon>Craniata</taxon>
        <taxon>Vertebrata</taxon>
        <taxon>Euteleostomi</taxon>
        <taxon>Actinopterygii</taxon>
        <taxon>Neopterygii</taxon>
        <taxon>Teleostei</taxon>
        <taxon>Neoteleostei</taxon>
        <taxon>Acanthomorphata</taxon>
        <taxon>Carangaria</taxon>
        <taxon>Pleuronectiformes</taxon>
        <taxon>Pleuronectoidei</taxon>
        <taxon>Scophthalmidae</taxon>
        <taxon>Scophthalmus</taxon>
    </lineage>
</organism>
<dbReference type="GO" id="GO:0007165">
    <property type="term" value="P:signal transduction"/>
    <property type="evidence" value="ECO:0007669"/>
    <property type="project" value="TreeGrafter"/>
</dbReference>
<gene>
    <name evidence="6" type="ORF">F2P81_011390</name>
</gene>
<evidence type="ECO:0000256" key="1">
    <source>
        <dbReference type="ARBA" id="ARBA00004170"/>
    </source>
</evidence>
<dbReference type="PROSITE" id="PS50106">
    <property type="entry name" value="PDZ"/>
    <property type="match status" value="4"/>
</dbReference>
<feature type="domain" description="Guanylate kinase-like" evidence="4">
    <location>
        <begin position="102"/>
        <end position="178"/>
    </location>
</feature>